<evidence type="ECO:0000313" key="2">
    <source>
        <dbReference type="Proteomes" id="UP000031166"/>
    </source>
</evidence>
<evidence type="ECO:0000313" key="1">
    <source>
        <dbReference type="EMBL" id="KIC60477.1"/>
    </source>
</evidence>
<dbReference type="Proteomes" id="UP000031166">
    <property type="component" value="Unassembled WGS sequence"/>
</dbReference>
<name>A0A0B4CVN8_9CAUL</name>
<gene>
    <name evidence="1" type="ORF">RM53_03230</name>
</gene>
<dbReference type="EMBL" id="JWSY01000004">
    <property type="protein sequence ID" value="KIC60477.1"/>
    <property type="molecule type" value="Genomic_DNA"/>
</dbReference>
<dbReference type="RefSeq" id="WP_039244262.1">
    <property type="nucleotide sequence ID" value="NZ_JWSY01000004.1"/>
</dbReference>
<organism evidence="1 2">
    <name type="scientific">Brevundimonas nasdae</name>
    <dbReference type="NCBI Taxonomy" id="172043"/>
    <lineage>
        <taxon>Bacteria</taxon>
        <taxon>Pseudomonadati</taxon>
        <taxon>Pseudomonadota</taxon>
        <taxon>Alphaproteobacteria</taxon>
        <taxon>Caulobacterales</taxon>
        <taxon>Caulobacteraceae</taxon>
        <taxon>Brevundimonas</taxon>
    </lineage>
</organism>
<sequence>MQPEPNSFQTGLSDEAMQTLKTQLVDLVEPLSDHQLLDLADGIHEMLRQRRMVRQHHAERMNARTRHGVDLRI</sequence>
<protein>
    <submittedName>
        <fullName evidence="1">Uncharacterized protein</fullName>
    </submittedName>
</protein>
<comment type="caution">
    <text evidence="1">The sequence shown here is derived from an EMBL/GenBank/DDBJ whole genome shotgun (WGS) entry which is preliminary data.</text>
</comment>
<accession>A0A0B4CVN8</accession>
<dbReference type="AlphaFoldDB" id="A0A0B4CVN8"/>
<proteinExistence type="predicted"/>
<reference evidence="1 2" key="1">
    <citation type="submission" date="2014-12" db="EMBL/GenBank/DDBJ databases">
        <title>Genome sequencing of Brevundimonas nasdae TPW30.</title>
        <authorList>
            <person name="Tan P.W."/>
            <person name="Chan K.-G."/>
        </authorList>
    </citation>
    <scope>NUCLEOTIDE SEQUENCE [LARGE SCALE GENOMIC DNA]</scope>
    <source>
        <strain evidence="1 2">TPW30</strain>
    </source>
</reference>